<sequence>MPQNVFITCEIFDVWGIDFMGPFPPSFGNTYILVAVDYVSRWVEAQALPTNDARRVCGFLKQLFSRFGTPRAIISDRGSHFHGQFDKLLSRYGVTHKVSVAYHPQTSGQAELTNRELKRILEKTVNLSRKDWSTKLDDALWAYRTAYRTPIGTSPYRLVYGKACHLPVELEHKAFWALKLLNLDVSVAGVERKMQMLELEEWRYHAYENTKLYKERTKRLHDARLRGPKDFQVGDRVLLYNSRLKLFPGKLRSRWSGPYTVTQVFPYGKIEISNPQTEPFKVNGHRLKLYLGDEVERAELAVELADP</sequence>
<accession>A0AAV2DC46</accession>
<evidence type="ECO:0000259" key="1">
    <source>
        <dbReference type="PROSITE" id="PS50994"/>
    </source>
</evidence>
<dbReference type="InterPro" id="IPR052160">
    <property type="entry name" value="Gypsy_RT_Integrase-like"/>
</dbReference>
<dbReference type="AlphaFoldDB" id="A0AAV2DC46"/>
<evidence type="ECO:0000313" key="2">
    <source>
        <dbReference type="EMBL" id="CAL1371478.1"/>
    </source>
</evidence>
<keyword evidence="3" id="KW-1185">Reference proteome</keyword>
<dbReference type="InterPro" id="IPR012337">
    <property type="entry name" value="RNaseH-like_sf"/>
</dbReference>
<organism evidence="2 3">
    <name type="scientific">Linum trigynum</name>
    <dbReference type="NCBI Taxonomy" id="586398"/>
    <lineage>
        <taxon>Eukaryota</taxon>
        <taxon>Viridiplantae</taxon>
        <taxon>Streptophyta</taxon>
        <taxon>Embryophyta</taxon>
        <taxon>Tracheophyta</taxon>
        <taxon>Spermatophyta</taxon>
        <taxon>Magnoliopsida</taxon>
        <taxon>eudicotyledons</taxon>
        <taxon>Gunneridae</taxon>
        <taxon>Pentapetalae</taxon>
        <taxon>rosids</taxon>
        <taxon>fabids</taxon>
        <taxon>Malpighiales</taxon>
        <taxon>Linaceae</taxon>
        <taxon>Linum</taxon>
    </lineage>
</organism>
<dbReference type="GO" id="GO:0015074">
    <property type="term" value="P:DNA integration"/>
    <property type="evidence" value="ECO:0007669"/>
    <property type="project" value="InterPro"/>
</dbReference>
<dbReference type="Gene3D" id="3.30.420.10">
    <property type="entry name" value="Ribonuclease H-like superfamily/Ribonuclease H"/>
    <property type="match status" value="1"/>
</dbReference>
<name>A0AAV2DC46_9ROSI</name>
<dbReference type="PROSITE" id="PS50994">
    <property type="entry name" value="INTEGRASE"/>
    <property type="match status" value="1"/>
</dbReference>
<reference evidence="2 3" key="1">
    <citation type="submission" date="2024-04" db="EMBL/GenBank/DDBJ databases">
        <authorList>
            <person name="Fracassetti M."/>
        </authorList>
    </citation>
    <scope>NUCLEOTIDE SEQUENCE [LARGE SCALE GENOMIC DNA]</scope>
</reference>
<protein>
    <recommendedName>
        <fullName evidence="1">Integrase catalytic domain-containing protein</fullName>
    </recommendedName>
</protein>
<dbReference type="GO" id="GO:0003676">
    <property type="term" value="F:nucleic acid binding"/>
    <property type="evidence" value="ECO:0007669"/>
    <property type="project" value="InterPro"/>
</dbReference>
<dbReference type="EMBL" id="OZ034815">
    <property type="protein sequence ID" value="CAL1371478.1"/>
    <property type="molecule type" value="Genomic_DNA"/>
</dbReference>
<evidence type="ECO:0000313" key="3">
    <source>
        <dbReference type="Proteomes" id="UP001497516"/>
    </source>
</evidence>
<dbReference type="Proteomes" id="UP001497516">
    <property type="component" value="Chromosome 2"/>
</dbReference>
<dbReference type="InterPro" id="IPR001584">
    <property type="entry name" value="Integrase_cat-core"/>
</dbReference>
<dbReference type="InterPro" id="IPR036397">
    <property type="entry name" value="RNaseH_sf"/>
</dbReference>
<dbReference type="PANTHER" id="PTHR47266">
    <property type="entry name" value="ENDONUCLEASE-RELATED"/>
    <property type="match status" value="1"/>
</dbReference>
<proteinExistence type="predicted"/>
<feature type="domain" description="Integrase catalytic" evidence="1">
    <location>
        <begin position="1"/>
        <end position="163"/>
    </location>
</feature>
<dbReference type="Pfam" id="PF00665">
    <property type="entry name" value="rve"/>
    <property type="match status" value="1"/>
</dbReference>
<gene>
    <name evidence="2" type="ORF">LTRI10_LOCUS13541</name>
</gene>
<dbReference type="SUPFAM" id="SSF53098">
    <property type="entry name" value="Ribonuclease H-like"/>
    <property type="match status" value="1"/>
</dbReference>